<dbReference type="InterPro" id="IPR035963">
    <property type="entry name" value="FERM_2"/>
</dbReference>
<dbReference type="AlphaFoldDB" id="A0A6A5H368"/>
<dbReference type="PRINTS" id="PR00935">
    <property type="entry name" value="BAND41"/>
</dbReference>
<dbReference type="Pfam" id="PF09380">
    <property type="entry name" value="FERM_C"/>
    <property type="match status" value="1"/>
</dbReference>
<evidence type="ECO:0000256" key="8">
    <source>
        <dbReference type="PIRSR" id="PIRSR000927-1"/>
    </source>
</evidence>
<dbReference type="SUPFAM" id="SSF52799">
    <property type="entry name" value="(Phosphotyrosine protein) phosphatases II"/>
    <property type="match status" value="1"/>
</dbReference>
<dbReference type="Gene3D" id="1.20.80.10">
    <property type="match status" value="1"/>
</dbReference>
<organism evidence="15 16">
    <name type="scientific">Caenorhabditis remanei</name>
    <name type="common">Caenorhabditis vulgaris</name>
    <dbReference type="NCBI Taxonomy" id="31234"/>
    <lineage>
        <taxon>Eukaryota</taxon>
        <taxon>Metazoa</taxon>
        <taxon>Ecdysozoa</taxon>
        <taxon>Nematoda</taxon>
        <taxon>Chromadorea</taxon>
        <taxon>Rhabditida</taxon>
        <taxon>Rhabditina</taxon>
        <taxon>Rhabditomorpha</taxon>
        <taxon>Rhabditoidea</taxon>
        <taxon>Rhabditidae</taxon>
        <taxon>Peloderinae</taxon>
        <taxon>Caenorhabditis</taxon>
    </lineage>
</organism>
<dbReference type="SMART" id="SM00295">
    <property type="entry name" value="B41"/>
    <property type="match status" value="1"/>
</dbReference>
<dbReference type="PROSITE" id="PS00383">
    <property type="entry name" value="TYR_PHOSPHATASE_1"/>
    <property type="match status" value="1"/>
</dbReference>
<evidence type="ECO:0000259" key="14">
    <source>
        <dbReference type="PROSITE" id="PS50106"/>
    </source>
</evidence>
<dbReference type="SMART" id="SM00194">
    <property type="entry name" value="PTPc"/>
    <property type="match status" value="1"/>
</dbReference>
<dbReference type="EMBL" id="WUAV01000003">
    <property type="protein sequence ID" value="KAF1761451.1"/>
    <property type="molecule type" value="Genomic_DNA"/>
</dbReference>
<dbReference type="CDD" id="cd17100">
    <property type="entry name" value="FERM_F1_PTPN3_like"/>
    <property type="match status" value="1"/>
</dbReference>
<dbReference type="Gene3D" id="3.90.190.10">
    <property type="entry name" value="Protein tyrosine phosphatase superfamily"/>
    <property type="match status" value="1"/>
</dbReference>
<evidence type="ECO:0000256" key="9">
    <source>
        <dbReference type="PIRSR" id="PIRSR000927-2"/>
    </source>
</evidence>
<dbReference type="InterPro" id="IPR011993">
    <property type="entry name" value="PH-like_dom_sf"/>
</dbReference>
<dbReference type="Gene3D" id="3.10.20.90">
    <property type="entry name" value="Phosphatidylinositol 3-kinase Catalytic Subunit, Chain A, domain 1"/>
    <property type="match status" value="1"/>
</dbReference>
<evidence type="ECO:0000313" key="15">
    <source>
        <dbReference type="EMBL" id="KAF1761451.1"/>
    </source>
</evidence>
<dbReference type="KEGG" id="crq:GCK72_009707"/>
<dbReference type="SUPFAM" id="SSF50729">
    <property type="entry name" value="PH domain-like"/>
    <property type="match status" value="1"/>
</dbReference>
<keyword evidence="7" id="KW-0206">Cytoskeleton</keyword>
<gene>
    <name evidence="15" type="ORF">GCK72_009707</name>
</gene>
<dbReference type="GO" id="GO:0005856">
    <property type="term" value="C:cytoskeleton"/>
    <property type="evidence" value="ECO:0007669"/>
    <property type="project" value="UniProtKB-SubCell"/>
</dbReference>
<dbReference type="InterPro" id="IPR003595">
    <property type="entry name" value="Tyr_Pase_cat"/>
</dbReference>
<evidence type="ECO:0000313" key="16">
    <source>
        <dbReference type="Proteomes" id="UP000483820"/>
    </source>
</evidence>
<dbReference type="FunFam" id="3.90.190.10:FF:000023">
    <property type="entry name" value="Tyrosine-protein phosphatase non-receptor type"/>
    <property type="match status" value="1"/>
</dbReference>
<evidence type="ECO:0000256" key="2">
    <source>
        <dbReference type="ARBA" id="ARBA00009649"/>
    </source>
</evidence>
<dbReference type="InterPro" id="IPR036034">
    <property type="entry name" value="PDZ_sf"/>
</dbReference>
<dbReference type="Gene3D" id="2.30.29.30">
    <property type="entry name" value="Pleckstrin-homology domain (PH domain)/Phosphotyrosine-binding domain (PTB)"/>
    <property type="match status" value="1"/>
</dbReference>
<feature type="domain" description="PDZ" evidence="14">
    <location>
        <begin position="692"/>
        <end position="764"/>
    </location>
</feature>
<evidence type="ECO:0000256" key="5">
    <source>
        <dbReference type="ARBA" id="ARBA00022801"/>
    </source>
</evidence>
<dbReference type="SMART" id="SM00404">
    <property type="entry name" value="PTPc_motif"/>
    <property type="match status" value="1"/>
</dbReference>
<proteinExistence type="inferred from homology"/>
<dbReference type="RefSeq" id="XP_053587077.1">
    <property type="nucleotide sequence ID" value="XM_053727500.1"/>
</dbReference>
<evidence type="ECO:0000256" key="6">
    <source>
        <dbReference type="ARBA" id="ARBA00022912"/>
    </source>
</evidence>
<keyword evidence="4" id="KW-0963">Cytoplasm</keyword>
<dbReference type="PROSITE" id="PS50055">
    <property type="entry name" value="TYR_PHOSPHATASE_PTP"/>
    <property type="match status" value="1"/>
</dbReference>
<feature type="compositionally biased region" description="Polar residues" evidence="10">
    <location>
        <begin position="575"/>
        <end position="592"/>
    </location>
</feature>
<feature type="region of interest" description="Disordered" evidence="10">
    <location>
        <begin position="659"/>
        <end position="690"/>
    </location>
</feature>
<keyword evidence="5" id="KW-0378">Hydrolase</keyword>
<dbReference type="CDD" id="cd14473">
    <property type="entry name" value="FERM_B-lobe"/>
    <property type="match status" value="1"/>
</dbReference>
<dbReference type="SUPFAM" id="SSF47031">
    <property type="entry name" value="Second domain of FERM"/>
    <property type="match status" value="1"/>
</dbReference>
<dbReference type="Proteomes" id="UP000483820">
    <property type="component" value="Chromosome III"/>
</dbReference>
<keyword evidence="6" id="KW-0904">Protein phosphatase</keyword>
<dbReference type="InterPro" id="IPR012151">
    <property type="entry name" value="Tyr_Pase_non-rcpt_typ-3/4"/>
</dbReference>
<evidence type="ECO:0000256" key="10">
    <source>
        <dbReference type="SAM" id="MobiDB-lite"/>
    </source>
</evidence>
<dbReference type="InterPro" id="IPR016130">
    <property type="entry name" value="Tyr_Pase_AS"/>
</dbReference>
<dbReference type="InterPro" id="IPR000242">
    <property type="entry name" value="PTP_cat"/>
</dbReference>
<evidence type="ECO:0000256" key="3">
    <source>
        <dbReference type="ARBA" id="ARBA00013064"/>
    </source>
</evidence>
<dbReference type="InterPro" id="IPR019749">
    <property type="entry name" value="Band_41_domain"/>
</dbReference>
<feature type="binding site" evidence="9">
    <location>
        <position position="995"/>
    </location>
    <ligand>
        <name>substrate</name>
    </ligand>
</feature>
<feature type="region of interest" description="Disordered" evidence="10">
    <location>
        <begin position="565"/>
        <end position="618"/>
    </location>
</feature>
<feature type="compositionally biased region" description="Low complexity" evidence="10">
    <location>
        <begin position="675"/>
        <end position="686"/>
    </location>
</feature>
<feature type="domain" description="Tyrosine-protein phosphatase" evidence="11">
    <location>
        <begin position="828"/>
        <end position="1086"/>
    </location>
</feature>
<dbReference type="Pfam" id="PF00595">
    <property type="entry name" value="PDZ"/>
    <property type="match status" value="1"/>
</dbReference>
<evidence type="ECO:0000259" key="11">
    <source>
        <dbReference type="PROSITE" id="PS50055"/>
    </source>
</evidence>
<dbReference type="SUPFAM" id="SSF50156">
    <property type="entry name" value="PDZ domain-like"/>
    <property type="match status" value="1"/>
</dbReference>
<dbReference type="FunFam" id="2.30.29.30:FF:000002">
    <property type="entry name" value="Band 4.1-like protein 5 isoform 1"/>
    <property type="match status" value="1"/>
</dbReference>
<dbReference type="PANTHER" id="PTHR45706:SF4">
    <property type="entry name" value="TYROSINE-PROTEIN PHOSPHATASE"/>
    <property type="match status" value="1"/>
</dbReference>
<reference evidence="15 16" key="1">
    <citation type="submission" date="2019-12" db="EMBL/GenBank/DDBJ databases">
        <title>Chromosome-level assembly of the Caenorhabditis remanei genome.</title>
        <authorList>
            <person name="Teterina A.A."/>
            <person name="Willis J.H."/>
            <person name="Phillips P.C."/>
        </authorList>
    </citation>
    <scope>NUCLEOTIDE SEQUENCE [LARGE SCALE GENOMIC DNA]</scope>
    <source>
        <strain evidence="15 16">PX506</strain>
        <tissue evidence="15">Whole organism</tissue>
    </source>
</reference>
<dbReference type="PRINTS" id="PR00700">
    <property type="entry name" value="PRTYPHPHTASE"/>
</dbReference>
<evidence type="ECO:0000256" key="7">
    <source>
        <dbReference type="ARBA" id="ARBA00023212"/>
    </source>
</evidence>
<dbReference type="InterPro" id="IPR001478">
    <property type="entry name" value="PDZ"/>
</dbReference>
<name>A0A6A5H368_CAERE</name>
<dbReference type="CTD" id="9825545"/>
<dbReference type="Gene3D" id="2.30.42.10">
    <property type="match status" value="1"/>
</dbReference>
<dbReference type="SUPFAM" id="SSF54236">
    <property type="entry name" value="Ubiquitin-like"/>
    <property type="match status" value="1"/>
</dbReference>
<sequence>MRLGSNSYDVQRTEAIGQAPMKTPPPNQIRCTVTFLDNTSYHFEIEKNSLGIVLLEKVFNYLEIIEKDYFGLVFIAVDNSSTQQKKWLDPSKNLRKQMICPPYHLFFRVKFYVRDPNRLRDEFTRFQFYQQVRQNLEEGRLPCNEGSLALLASYVVQAEVGDFEDKTHGMARTCLCYKIQFATLPDDFSDRVAELHQLHIGQTPDIAEQNFLDHARRLEMYGMDVYDGRDANLLPIELGVGAVGIKVFHEGIKMNEYAWARIRKLSFKKKQFQVLVSNEDGISETIMIFNIMSAKICKLLWKCCIEQHTFFRLKTPPKTPQRKVFNFGSKFRSLSKSSFLRSTFSGNTQSIDSSRYTNTTTTESPELPSSGQLLARRLLSAARHDTDSSDALGYASDGAVVCAPLTTPLSPRRTRDYATDSRPHVQKRNKKGVDFERKFRMEVPSFVGKACLKLKGLCVNVWAATLSTCQEREEFDEKVPPRAFRRNILKMLKFAVGPWVADKYGTTSVVRSPRNMPPQPRRIRESSAPSLRQQRLSKEAIYYGTQESCDEKSWTPSMACTSTSPGIHATASVRPATSGTPNGASRKATSGYSAYGYANSTQTQQPTSTTNTNYSPYLNGTISRSSGVAVAKAARGGLPPTNQSYNTSSPRNSVASYSSFASAGIGGSPPRSRRSPQSNKSSSPVGEDQIVTIKMRPDRHGRFGFNVKGGADQNYPVIVSRVAPNSSADKCQPRLNEGDQVLFIDGRDVSTMSHDHVVQFIRSARSGTNGGELHLTIRPNVYRLGEEIDEPDSQMVPEPARVADSVPRSDKLSQSLQLLTDALTTGKVVDQFEMLYRKKPGLSMNICRLNTNVAKNRYRDVCPYDDTRVVLQTSGSGDYINANFVNMEIPASGIINRYIACQGPLAHTSGDFWLMVWEQLCTTIVMLTTITERGRVKCHQYWPRLYETQEYGRLMIRCIKDKQTTNCCYREFSVRDRTTNEERRVTQMQYIAWPDHGVPDDTKHFIQFVDEVRKARQGSVDPIVVHCSAGIGRTGVLILMETAACLVESNEPVYPLDIVRTMRDQRAMLIQTPGQYTFVCDSILRAYNEGTIKPLAEYQKR</sequence>
<feature type="domain" description="FERM" evidence="13">
    <location>
        <begin position="29"/>
        <end position="315"/>
    </location>
</feature>
<dbReference type="InterPro" id="IPR019747">
    <property type="entry name" value="FERM_CS"/>
</dbReference>
<protein>
    <recommendedName>
        <fullName evidence="3">protein-tyrosine-phosphatase</fullName>
        <ecNumber evidence="3">3.1.3.48</ecNumber>
    </recommendedName>
</protein>
<dbReference type="FunFam" id="2.30.42.10:FF:000045">
    <property type="entry name" value="Tyrosine-protein phosphatase non-receptor type"/>
    <property type="match status" value="1"/>
</dbReference>
<dbReference type="InterPro" id="IPR000387">
    <property type="entry name" value="Tyr_Pase_dom"/>
</dbReference>
<dbReference type="InterPro" id="IPR014352">
    <property type="entry name" value="FERM/acyl-CoA-bd_prot_sf"/>
</dbReference>
<dbReference type="InterPro" id="IPR029071">
    <property type="entry name" value="Ubiquitin-like_domsf"/>
</dbReference>
<dbReference type="EC" id="3.1.3.48" evidence="3"/>
<dbReference type="Pfam" id="PF00102">
    <property type="entry name" value="Y_phosphatase"/>
    <property type="match status" value="1"/>
</dbReference>
<dbReference type="PIRSF" id="PIRSF000927">
    <property type="entry name" value="Tyr-Ptase_nr3"/>
    <property type="match status" value="1"/>
</dbReference>
<feature type="active site" description="Phosphocysteine intermediate" evidence="8">
    <location>
        <position position="1027"/>
    </location>
</feature>
<dbReference type="GO" id="GO:0008092">
    <property type="term" value="F:cytoskeletal protein binding"/>
    <property type="evidence" value="ECO:0007669"/>
    <property type="project" value="InterPro"/>
</dbReference>
<dbReference type="Pfam" id="PF00373">
    <property type="entry name" value="FERM_M"/>
    <property type="match status" value="1"/>
</dbReference>
<evidence type="ECO:0000259" key="12">
    <source>
        <dbReference type="PROSITE" id="PS50056"/>
    </source>
</evidence>
<dbReference type="GeneID" id="9825545"/>
<dbReference type="PROSITE" id="PS50106">
    <property type="entry name" value="PDZ"/>
    <property type="match status" value="1"/>
</dbReference>
<feature type="region of interest" description="Disordered" evidence="10">
    <location>
        <begin position="510"/>
        <end position="533"/>
    </location>
</feature>
<dbReference type="CDD" id="cd14541">
    <property type="entry name" value="PTPc-N3_4"/>
    <property type="match status" value="1"/>
</dbReference>
<dbReference type="InterPro" id="IPR018979">
    <property type="entry name" value="FERM_N"/>
</dbReference>
<dbReference type="InterPro" id="IPR018980">
    <property type="entry name" value="FERM_PH-like_C"/>
</dbReference>
<comment type="caution">
    <text evidence="15">The sequence shown here is derived from an EMBL/GenBank/DDBJ whole genome shotgun (WGS) entry which is preliminary data.</text>
</comment>
<dbReference type="PANTHER" id="PTHR45706">
    <property type="entry name" value="TYROSINE-PROTEIN PHOSPHATASE"/>
    <property type="match status" value="1"/>
</dbReference>
<dbReference type="PROSITE" id="PS50056">
    <property type="entry name" value="TYR_PHOSPHATASE_2"/>
    <property type="match status" value="1"/>
</dbReference>
<dbReference type="CDD" id="cd06706">
    <property type="entry name" value="PDZ_PTPN3-4-like"/>
    <property type="match status" value="1"/>
</dbReference>
<dbReference type="SMART" id="SM01196">
    <property type="entry name" value="FERM_C"/>
    <property type="match status" value="1"/>
</dbReference>
<comment type="similarity">
    <text evidence="2">Belongs to the protein-tyrosine phosphatase family. Non-receptor class subfamily.</text>
</comment>
<dbReference type="InterPro" id="IPR029021">
    <property type="entry name" value="Prot-tyrosine_phosphatase-like"/>
</dbReference>
<evidence type="ECO:0000256" key="4">
    <source>
        <dbReference type="ARBA" id="ARBA00022490"/>
    </source>
</evidence>
<evidence type="ECO:0000256" key="1">
    <source>
        <dbReference type="ARBA" id="ARBA00004245"/>
    </source>
</evidence>
<feature type="compositionally biased region" description="Low complexity" evidence="10">
    <location>
        <begin position="599"/>
        <end position="617"/>
    </location>
</feature>
<evidence type="ECO:0000259" key="13">
    <source>
        <dbReference type="PROSITE" id="PS50057"/>
    </source>
</evidence>
<dbReference type="PROSITE" id="PS50057">
    <property type="entry name" value="FERM_3"/>
    <property type="match status" value="1"/>
</dbReference>
<dbReference type="InterPro" id="IPR019748">
    <property type="entry name" value="FERM_central"/>
</dbReference>
<dbReference type="GO" id="GO:0004725">
    <property type="term" value="F:protein tyrosine phosphatase activity"/>
    <property type="evidence" value="ECO:0007669"/>
    <property type="project" value="UniProtKB-EC"/>
</dbReference>
<feature type="domain" description="Tyrosine specific protein phosphatases" evidence="12">
    <location>
        <begin position="1003"/>
        <end position="1077"/>
    </location>
</feature>
<dbReference type="PROSITE" id="PS00660">
    <property type="entry name" value="FERM_1"/>
    <property type="match status" value="1"/>
</dbReference>
<dbReference type="Pfam" id="PF09379">
    <property type="entry name" value="FERM_N"/>
    <property type="match status" value="1"/>
</dbReference>
<dbReference type="InterPro" id="IPR000299">
    <property type="entry name" value="FERM_domain"/>
</dbReference>
<accession>A0A6A5H368</accession>
<feature type="binding site" evidence="9">
    <location>
        <position position="1071"/>
    </location>
    <ligand>
        <name>substrate</name>
    </ligand>
</feature>
<feature type="binding site" evidence="9">
    <location>
        <begin position="1027"/>
        <end position="1033"/>
    </location>
    <ligand>
        <name>substrate</name>
    </ligand>
</feature>
<comment type="subcellular location">
    <subcellularLocation>
        <location evidence="1">Cytoplasm</location>
        <location evidence="1">Cytoskeleton</location>
    </subcellularLocation>
</comment>
<dbReference type="SMART" id="SM00228">
    <property type="entry name" value="PDZ"/>
    <property type="match status" value="1"/>
</dbReference>